<protein>
    <submittedName>
        <fullName evidence="1">Uncharacterized protein</fullName>
    </submittedName>
</protein>
<evidence type="ECO:0000313" key="2">
    <source>
        <dbReference type="Proteomes" id="UP000612746"/>
    </source>
</evidence>
<keyword evidence="2" id="KW-1185">Reference proteome</keyword>
<dbReference type="Proteomes" id="UP000612746">
    <property type="component" value="Unassembled WGS sequence"/>
</dbReference>
<proteinExistence type="predicted"/>
<dbReference type="EMBL" id="JAEPRA010000012">
    <property type="protein sequence ID" value="KAG2177628.1"/>
    <property type="molecule type" value="Genomic_DNA"/>
</dbReference>
<dbReference type="AlphaFoldDB" id="A0A8H7PPM5"/>
<accession>A0A8H7PPM5</accession>
<evidence type="ECO:0000313" key="1">
    <source>
        <dbReference type="EMBL" id="KAG2177628.1"/>
    </source>
</evidence>
<comment type="caution">
    <text evidence="1">The sequence shown here is derived from an EMBL/GenBank/DDBJ whole genome shotgun (WGS) entry which is preliminary data.</text>
</comment>
<organism evidence="1 2">
    <name type="scientific">Umbelopsis vinacea</name>
    <dbReference type="NCBI Taxonomy" id="44442"/>
    <lineage>
        <taxon>Eukaryota</taxon>
        <taxon>Fungi</taxon>
        <taxon>Fungi incertae sedis</taxon>
        <taxon>Mucoromycota</taxon>
        <taxon>Mucoromycotina</taxon>
        <taxon>Umbelopsidomycetes</taxon>
        <taxon>Umbelopsidales</taxon>
        <taxon>Umbelopsidaceae</taxon>
        <taxon>Umbelopsis</taxon>
    </lineage>
</organism>
<sequence>MASFEWSKLLHQPEDSSLLQQLVSNAANGSIVEPTIKVFPDAKYKSWPSLGISFCFTIVDGTEQLDSIDIFNGHPRDRFAAYSGDLPLELSNSTQAHEIVSKLGEPIKKGGGGNTRMPCWVQYDTDQGFTLQINFNGVHWEDREMGWSSMVVYED</sequence>
<reference evidence="1" key="1">
    <citation type="submission" date="2020-12" db="EMBL/GenBank/DDBJ databases">
        <title>Metabolic potential, ecology and presence of endohyphal bacteria is reflected in genomic diversity of Mucoromycotina.</title>
        <authorList>
            <person name="Muszewska A."/>
            <person name="Okrasinska A."/>
            <person name="Steczkiewicz K."/>
            <person name="Drgas O."/>
            <person name="Orlowska M."/>
            <person name="Perlinska-Lenart U."/>
            <person name="Aleksandrzak-Piekarczyk T."/>
            <person name="Szatraj K."/>
            <person name="Zielenkiewicz U."/>
            <person name="Pilsyk S."/>
            <person name="Malc E."/>
            <person name="Mieczkowski P."/>
            <person name="Kruszewska J.S."/>
            <person name="Biernat P."/>
            <person name="Pawlowska J."/>
        </authorList>
    </citation>
    <scope>NUCLEOTIDE SEQUENCE</scope>
    <source>
        <strain evidence="1">WA0000051536</strain>
    </source>
</reference>
<gene>
    <name evidence="1" type="ORF">INT44_008142</name>
</gene>
<name>A0A8H7PPM5_9FUNG</name>
<dbReference type="OrthoDB" id="2224399at2759"/>